<dbReference type="PANTHER" id="PTHR47955:SF8">
    <property type="entry name" value="CYTOCHROME P450 71D11-LIKE"/>
    <property type="match status" value="1"/>
</dbReference>
<dbReference type="GO" id="GO:0020037">
    <property type="term" value="F:heme binding"/>
    <property type="evidence" value="ECO:0007669"/>
    <property type="project" value="InterPro"/>
</dbReference>
<dbReference type="CDD" id="cd11072">
    <property type="entry name" value="CYP71-like"/>
    <property type="match status" value="1"/>
</dbReference>
<keyword evidence="5 11" id="KW-0479">Metal-binding</keyword>
<dbReference type="InterPro" id="IPR001128">
    <property type="entry name" value="Cyt_P450"/>
</dbReference>
<evidence type="ECO:0000256" key="13">
    <source>
        <dbReference type="SAM" id="Phobius"/>
    </source>
</evidence>
<feature type="binding site" description="axial binding residue" evidence="11">
    <location>
        <position position="445"/>
    </location>
    <ligand>
        <name>heme</name>
        <dbReference type="ChEBI" id="CHEBI:30413"/>
    </ligand>
    <ligandPart>
        <name>Fe</name>
        <dbReference type="ChEBI" id="CHEBI:18248"/>
    </ligandPart>
</feature>
<evidence type="ECO:0000256" key="1">
    <source>
        <dbReference type="ARBA" id="ARBA00004167"/>
    </source>
</evidence>
<sequence length="507" mass="56883">MEIQFPSPLLSAAAVFFSTLIFLAIKSKLKTRKSTRNLPPGPWKLPLLGNMHNLMAGLAPHRMLANLSAKFGPVMHLKLGELSVAVISSPEAAKQVMKTHDINFASRSSIIVAEIISYGCTSITFSPYGDYWRQLRKITTLEVLSAKRVQSFRSLREQVFGDLARRFAATEGSPINFSEDFNSATYALISRASLGDGAKEQEALLPMLKELAELSAGFDVADVFPSIRLFHVVSRLKRRVMALHKEVDRILEDVIHQHRVAKSGKSDDQSKHEDLLDVLLKFQGDDLDFSLTTDNIKSVLVDMLAGGSETSSTTVEWAMAEMLRNPRILKKAQEEVRQVFDGIGYVDETHIPELKYLKLIVKETLRMHPSLPLLLPRKCGETCEVDGYEIPAEAKVIVNGWAINRDPRYWKNANTFEPERFLENQVDFRGSNFEYIPFGAGRRICPGMSFGLANVELPLALFLYHFDWKLAGGMKPEDMDMEYGVGVSARRRTDLSVVAIIKRPLPV</sequence>
<comment type="subcellular location">
    <subcellularLocation>
        <location evidence="1">Membrane</location>
        <topology evidence="1">Single-pass membrane protein</topology>
    </subcellularLocation>
</comment>
<name>A0A1B0VRN5_9LAMI</name>
<evidence type="ECO:0000256" key="7">
    <source>
        <dbReference type="ARBA" id="ARBA00023002"/>
    </source>
</evidence>
<evidence type="ECO:0000256" key="6">
    <source>
        <dbReference type="ARBA" id="ARBA00022989"/>
    </source>
</evidence>
<evidence type="ECO:0000256" key="3">
    <source>
        <dbReference type="ARBA" id="ARBA00022617"/>
    </source>
</evidence>
<dbReference type="Pfam" id="PF00067">
    <property type="entry name" value="p450"/>
    <property type="match status" value="1"/>
</dbReference>
<protein>
    <submittedName>
        <fullName evidence="14">Cytochrome P450 CYP71BE32</fullName>
    </submittedName>
</protein>
<evidence type="ECO:0000256" key="2">
    <source>
        <dbReference type="ARBA" id="ARBA00010617"/>
    </source>
</evidence>
<accession>A0A1B0VRN5</accession>
<dbReference type="PROSITE" id="PS00086">
    <property type="entry name" value="CYTOCHROME_P450"/>
    <property type="match status" value="1"/>
</dbReference>
<organism evidence="14">
    <name type="scientific">Plectranthus barbatus</name>
    <dbReference type="NCBI Taxonomy" id="41228"/>
    <lineage>
        <taxon>Eukaryota</taxon>
        <taxon>Viridiplantae</taxon>
        <taxon>Streptophyta</taxon>
        <taxon>Embryophyta</taxon>
        <taxon>Tracheophyta</taxon>
        <taxon>Spermatophyta</taxon>
        <taxon>Magnoliopsida</taxon>
        <taxon>eudicotyledons</taxon>
        <taxon>Gunneridae</taxon>
        <taxon>Pentapetalae</taxon>
        <taxon>asterids</taxon>
        <taxon>lamiids</taxon>
        <taxon>Lamiales</taxon>
        <taxon>Lamiaceae</taxon>
        <taxon>Nepetoideae</taxon>
        <taxon>Ocimeae</taxon>
        <taxon>Plectranthinae</taxon>
        <taxon>Plectranthus</taxon>
    </lineage>
</organism>
<keyword evidence="8 11" id="KW-0408">Iron</keyword>
<dbReference type="GO" id="GO:0016705">
    <property type="term" value="F:oxidoreductase activity, acting on paired donors, with incorporation or reduction of molecular oxygen"/>
    <property type="evidence" value="ECO:0007669"/>
    <property type="project" value="InterPro"/>
</dbReference>
<keyword evidence="9 12" id="KW-0503">Monooxygenase</keyword>
<evidence type="ECO:0000256" key="5">
    <source>
        <dbReference type="ARBA" id="ARBA00022723"/>
    </source>
</evidence>
<keyword evidence="6 13" id="KW-1133">Transmembrane helix</keyword>
<evidence type="ECO:0000256" key="9">
    <source>
        <dbReference type="ARBA" id="ARBA00023033"/>
    </source>
</evidence>
<dbReference type="EMBL" id="KT382343">
    <property type="protein sequence ID" value="AMZ03387.1"/>
    <property type="molecule type" value="mRNA"/>
</dbReference>
<dbReference type="AlphaFoldDB" id="A0A1B0VRN5"/>
<dbReference type="InterPro" id="IPR017972">
    <property type="entry name" value="Cyt_P450_CS"/>
</dbReference>
<evidence type="ECO:0000256" key="4">
    <source>
        <dbReference type="ARBA" id="ARBA00022692"/>
    </source>
</evidence>
<dbReference type="FunFam" id="1.10.630.10:FF:000043">
    <property type="entry name" value="Cytochrome P450 99A2"/>
    <property type="match status" value="1"/>
</dbReference>
<dbReference type="SUPFAM" id="SSF48264">
    <property type="entry name" value="Cytochrome P450"/>
    <property type="match status" value="1"/>
</dbReference>
<keyword evidence="3 11" id="KW-0349">Heme</keyword>
<proteinExistence type="evidence at transcript level"/>
<dbReference type="GO" id="GO:0016020">
    <property type="term" value="C:membrane"/>
    <property type="evidence" value="ECO:0007669"/>
    <property type="project" value="UniProtKB-SubCell"/>
</dbReference>
<dbReference type="PRINTS" id="PR00463">
    <property type="entry name" value="EP450I"/>
</dbReference>
<comment type="similarity">
    <text evidence="2 12">Belongs to the cytochrome P450 family.</text>
</comment>
<keyword evidence="4 13" id="KW-0812">Transmembrane</keyword>
<dbReference type="Gene3D" id="1.10.630.10">
    <property type="entry name" value="Cytochrome P450"/>
    <property type="match status" value="1"/>
</dbReference>
<evidence type="ECO:0000256" key="12">
    <source>
        <dbReference type="RuleBase" id="RU000461"/>
    </source>
</evidence>
<dbReference type="PRINTS" id="PR00385">
    <property type="entry name" value="P450"/>
</dbReference>
<dbReference type="GO" id="GO:0005506">
    <property type="term" value="F:iron ion binding"/>
    <property type="evidence" value="ECO:0007669"/>
    <property type="project" value="InterPro"/>
</dbReference>
<evidence type="ECO:0000256" key="11">
    <source>
        <dbReference type="PIRSR" id="PIRSR602401-1"/>
    </source>
</evidence>
<comment type="cofactor">
    <cofactor evidence="11">
        <name>heme</name>
        <dbReference type="ChEBI" id="CHEBI:30413"/>
    </cofactor>
</comment>
<evidence type="ECO:0000256" key="10">
    <source>
        <dbReference type="ARBA" id="ARBA00023136"/>
    </source>
</evidence>
<evidence type="ECO:0000256" key="8">
    <source>
        <dbReference type="ARBA" id="ARBA00023004"/>
    </source>
</evidence>
<evidence type="ECO:0000313" key="14">
    <source>
        <dbReference type="EMBL" id="AMZ03387.1"/>
    </source>
</evidence>
<dbReference type="PANTHER" id="PTHR47955">
    <property type="entry name" value="CYTOCHROME P450 FAMILY 71 PROTEIN"/>
    <property type="match status" value="1"/>
</dbReference>
<keyword evidence="7 12" id="KW-0560">Oxidoreductase</keyword>
<dbReference type="InterPro" id="IPR036396">
    <property type="entry name" value="Cyt_P450_sf"/>
</dbReference>
<feature type="transmembrane region" description="Helical" evidence="13">
    <location>
        <begin position="6"/>
        <end position="25"/>
    </location>
</feature>
<dbReference type="GO" id="GO:0004497">
    <property type="term" value="F:monooxygenase activity"/>
    <property type="evidence" value="ECO:0007669"/>
    <property type="project" value="UniProtKB-KW"/>
</dbReference>
<reference evidence="14" key="1">
    <citation type="submission" date="2015-08" db="EMBL/GenBank/DDBJ databases">
        <title>Elucidation of the biosynthetic pathway of forskolin and production in yeast.</title>
        <authorList>
            <person name="Pateraki I."/>
            <person name="Andersen-Ranberg J."/>
            <person name="Jensen N.B."/>
            <person name="Wubshet S.G."/>
            <person name="Staerk D."/>
            <person name="Hallstrroem B."/>
            <person name="Hamberger B."/>
            <person name="Olsen C.E."/>
            <person name="Hansen J."/>
            <person name="Moeller B.L."/>
            <person name="Hamberger B."/>
        </authorList>
    </citation>
    <scope>NUCLEOTIDE SEQUENCE</scope>
</reference>
<dbReference type="InterPro" id="IPR002401">
    <property type="entry name" value="Cyt_P450_E_grp-I"/>
</dbReference>
<keyword evidence="10 13" id="KW-0472">Membrane</keyword>